<evidence type="ECO:0000313" key="3">
    <source>
        <dbReference type="Proteomes" id="UP000016924"/>
    </source>
</evidence>
<accession>R7YJP8</accession>
<name>R7YJP8_CONA1</name>
<evidence type="ECO:0000256" key="1">
    <source>
        <dbReference type="SAM" id="MobiDB-lite"/>
    </source>
</evidence>
<sequence>MHRIAPCNSPRKAVPTPQTCQRFLRSLATSFAQDIRANGIEGEGLIFSWPQKQTARELEEAQQAEILAVKERLRKHSEKLRSERSTRQQHEHAFLSQIQHVNSLRKVEEYRMRLAELEAIEIKVPGEHSAPPDLLRLNASLGQSLADRTGATNRRALWASYAEAKRTVPGLLEAISQATWNFLWTVQAGPSSYPDSERFGRLEVLLKDINSIGRSPLKGFARVEALCHVGEHEEAIDLWEKQRRYVSDERVKDYLELGIRIHAAAGDPNRAQLLLEELREKHSNWDVRIIIPLLISFNTCDGRDTRQDYFHQAWALYLLLQERTSDLTRLEYEAIYSSFLRSRQRDLSISVFMDMLAQTSRSIDDPKGLSGQVYRYIRRLQLLSETTSQINQASLLGLRIMPNHHQNVDIYKTWLGKLARFKDDLSIAQLLELMYERNIDLTARQLNTVVRTLLRPKRSGDAVQRLTARRHGEELAWLMIRERLNFGRQQRESRRKGLLSDGQPAGQPKNDARIPIFLRRPVLPATIETFTILLRFYTRNRLDRPHHKSYVSHLRNVRKSSGVPAEATFLAQLIFRDMRWGHYREAWQKVRRFSNTVQANADVYAKLWYGMTLYVDRTKNSWHKGYPPPRSLFARMERAFSDPEHASGVRLHESITRVTYNRIISSFCMVPDLAGTLVALHALKTRFGIYPQQMVARAIVKQVARVGLPVPRSYRQLGVLESSPVYRRRLAFVVQKLRDLDAGRRKAVGAHGYFANEPSDHEVAEIGLNSISELLRAVLMMNTSALEAERSIHRAKVEMGVPKIDTGDVDCLHIERGMTAKQATPVTRSPEHSSDDALATRYAGRAAAHSS</sequence>
<dbReference type="EMBL" id="JH767557">
    <property type="protein sequence ID" value="EON62044.1"/>
    <property type="molecule type" value="Genomic_DNA"/>
</dbReference>
<protein>
    <recommendedName>
        <fullName evidence="4">Pentatricopeptide repeat domain-containing protein</fullName>
    </recommendedName>
</protein>
<feature type="region of interest" description="Disordered" evidence="1">
    <location>
        <begin position="820"/>
        <end position="851"/>
    </location>
</feature>
<feature type="region of interest" description="Disordered" evidence="1">
    <location>
        <begin position="488"/>
        <end position="507"/>
    </location>
</feature>
<dbReference type="OrthoDB" id="185373at2759"/>
<proteinExistence type="predicted"/>
<evidence type="ECO:0000313" key="2">
    <source>
        <dbReference type="EMBL" id="EON62044.1"/>
    </source>
</evidence>
<dbReference type="eggNOG" id="ENOG502S3E1">
    <property type="taxonomic scope" value="Eukaryota"/>
</dbReference>
<reference evidence="3" key="1">
    <citation type="submission" date="2012-06" db="EMBL/GenBank/DDBJ databases">
        <title>The genome sequence of Coniosporium apollinis CBS 100218.</title>
        <authorList>
            <consortium name="The Broad Institute Genome Sequencing Platform"/>
            <person name="Cuomo C."/>
            <person name="Gorbushina A."/>
            <person name="Noack S."/>
            <person name="Walker B."/>
            <person name="Young S.K."/>
            <person name="Zeng Q."/>
            <person name="Gargeya S."/>
            <person name="Fitzgerald M."/>
            <person name="Haas B."/>
            <person name="Abouelleil A."/>
            <person name="Alvarado L."/>
            <person name="Arachchi H.M."/>
            <person name="Berlin A.M."/>
            <person name="Chapman S.B."/>
            <person name="Goldberg J."/>
            <person name="Griggs A."/>
            <person name="Gujja S."/>
            <person name="Hansen M."/>
            <person name="Howarth C."/>
            <person name="Imamovic A."/>
            <person name="Larimer J."/>
            <person name="McCowan C."/>
            <person name="Montmayeur A."/>
            <person name="Murphy C."/>
            <person name="Neiman D."/>
            <person name="Pearson M."/>
            <person name="Priest M."/>
            <person name="Roberts A."/>
            <person name="Saif S."/>
            <person name="Shea T."/>
            <person name="Sisk P."/>
            <person name="Sykes S."/>
            <person name="Wortman J."/>
            <person name="Nusbaum C."/>
            <person name="Birren B."/>
        </authorList>
    </citation>
    <scope>NUCLEOTIDE SEQUENCE [LARGE SCALE GENOMIC DNA]</scope>
    <source>
        <strain evidence="3">CBS 100218</strain>
    </source>
</reference>
<dbReference type="AlphaFoldDB" id="R7YJP8"/>
<dbReference type="HOGENOM" id="CLU_014148_0_1_1"/>
<dbReference type="OMA" id="AFMMNQL"/>
<dbReference type="InterPro" id="IPR011990">
    <property type="entry name" value="TPR-like_helical_dom_sf"/>
</dbReference>
<feature type="compositionally biased region" description="Low complexity" evidence="1">
    <location>
        <begin position="837"/>
        <end position="851"/>
    </location>
</feature>
<dbReference type="Gene3D" id="1.25.40.10">
    <property type="entry name" value="Tetratricopeptide repeat domain"/>
    <property type="match status" value="1"/>
</dbReference>
<gene>
    <name evidence="2" type="ORF">W97_01263</name>
</gene>
<dbReference type="GeneID" id="19898574"/>
<evidence type="ECO:0008006" key="4">
    <source>
        <dbReference type="Google" id="ProtNLM"/>
    </source>
</evidence>
<dbReference type="RefSeq" id="XP_007777361.1">
    <property type="nucleotide sequence ID" value="XM_007779171.1"/>
</dbReference>
<dbReference type="Proteomes" id="UP000016924">
    <property type="component" value="Unassembled WGS sequence"/>
</dbReference>
<keyword evidence="3" id="KW-1185">Reference proteome</keyword>
<organism evidence="2 3">
    <name type="scientific">Coniosporium apollinis (strain CBS 100218)</name>
    <name type="common">Rock-inhabiting black yeast</name>
    <dbReference type="NCBI Taxonomy" id="1168221"/>
    <lineage>
        <taxon>Eukaryota</taxon>
        <taxon>Fungi</taxon>
        <taxon>Dikarya</taxon>
        <taxon>Ascomycota</taxon>
        <taxon>Pezizomycotina</taxon>
        <taxon>Dothideomycetes</taxon>
        <taxon>Dothideomycetes incertae sedis</taxon>
        <taxon>Coniosporium</taxon>
    </lineage>
</organism>